<keyword evidence="9 10" id="KW-0472">Membrane</keyword>
<gene>
    <name evidence="12" type="ORF">FIT94_06425</name>
</gene>
<dbReference type="InterPro" id="IPR050428">
    <property type="entry name" value="TCS_sensor_his_kinase"/>
</dbReference>
<dbReference type="GO" id="GO:0000155">
    <property type="term" value="F:phosphorelay sensor kinase activity"/>
    <property type="evidence" value="ECO:0007669"/>
    <property type="project" value="InterPro"/>
</dbReference>
<dbReference type="SMART" id="SM00388">
    <property type="entry name" value="HisKA"/>
    <property type="match status" value="1"/>
</dbReference>
<dbReference type="PROSITE" id="PS50109">
    <property type="entry name" value="HIS_KIN"/>
    <property type="match status" value="1"/>
</dbReference>
<dbReference type="CDD" id="cd00075">
    <property type="entry name" value="HATPase"/>
    <property type="match status" value="1"/>
</dbReference>
<dbReference type="PRINTS" id="PR00344">
    <property type="entry name" value="BCTRLSENSOR"/>
</dbReference>
<dbReference type="Proteomes" id="UP000314901">
    <property type="component" value="Chromosome"/>
</dbReference>
<keyword evidence="4" id="KW-0597">Phosphoprotein</keyword>
<reference evidence="12 13" key="1">
    <citation type="journal article" date="2019" name="ISME J.">
        <title>Evolution in action: habitat transition from sediment to the pelagial leads to genome streamlining in Methylophilaceae.</title>
        <authorList>
            <person name="Salcher M."/>
            <person name="Schaefle D."/>
            <person name="Kaspar M."/>
            <person name="Neuenschwander S.M."/>
            <person name="Ghai R."/>
        </authorList>
    </citation>
    <scope>NUCLEOTIDE SEQUENCE [LARGE SCALE GENOMIC DNA]</scope>
    <source>
        <strain evidence="12 13">MMS-RVI-51</strain>
    </source>
</reference>
<dbReference type="InterPro" id="IPR003594">
    <property type="entry name" value="HATPase_dom"/>
</dbReference>
<dbReference type="Pfam" id="PF02518">
    <property type="entry name" value="HATPase_c"/>
    <property type="match status" value="1"/>
</dbReference>
<dbReference type="KEGG" id="muv:FIT94_06425"/>
<dbReference type="SUPFAM" id="SSF55874">
    <property type="entry name" value="ATPase domain of HSP90 chaperone/DNA topoisomerase II/histidine kinase"/>
    <property type="match status" value="1"/>
</dbReference>
<feature type="domain" description="Histidine kinase" evidence="11">
    <location>
        <begin position="250"/>
        <end position="465"/>
    </location>
</feature>
<evidence type="ECO:0000256" key="9">
    <source>
        <dbReference type="ARBA" id="ARBA00023136"/>
    </source>
</evidence>
<dbReference type="EMBL" id="CP040953">
    <property type="protein sequence ID" value="QDC41670.1"/>
    <property type="molecule type" value="Genomic_DNA"/>
</dbReference>
<dbReference type="GeneID" id="66285527"/>
<dbReference type="GO" id="GO:0005886">
    <property type="term" value="C:plasma membrane"/>
    <property type="evidence" value="ECO:0007669"/>
    <property type="project" value="TreeGrafter"/>
</dbReference>
<protein>
    <recommendedName>
        <fullName evidence="3">histidine kinase</fullName>
        <ecNumber evidence="3">2.7.13.3</ecNumber>
    </recommendedName>
</protein>
<evidence type="ECO:0000256" key="5">
    <source>
        <dbReference type="ARBA" id="ARBA00022679"/>
    </source>
</evidence>
<dbReference type="CDD" id="cd00082">
    <property type="entry name" value="HisKA"/>
    <property type="match status" value="1"/>
</dbReference>
<comment type="subcellular location">
    <subcellularLocation>
        <location evidence="2">Membrane</location>
    </subcellularLocation>
</comment>
<keyword evidence="6 10" id="KW-0812">Transmembrane</keyword>
<dbReference type="Gene3D" id="3.30.565.10">
    <property type="entry name" value="Histidine kinase-like ATPase, C-terminal domain"/>
    <property type="match status" value="1"/>
</dbReference>
<evidence type="ECO:0000313" key="13">
    <source>
        <dbReference type="Proteomes" id="UP000314901"/>
    </source>
</evidence>
<evidence type="ECO:0000256" key="6">
    <source>
        <dbReference type="ARBA" id="ARBA00022692"/>
    </source>
</evidence>
<comment type="catalytic activity">
    <reaction evidence="1">
        <text>ATP + protein L-histidine = ADP + protein N-phospho-L-histidine.</text>
        <dbReference type="EC" id="2.7.13.3"/>
    </reaction>
</comment>
<dbReference type="Gene3D" id="1.10.287.130">
    <property type="match status" value="1"/>
</dbReference>
<name>A0AAX1F0T0_9PROT</name>
<dbReference type="SUPFAM" id="SSF47384">
    <property type="entry name" value="Homodimeric domain of signal transducing histidine kinase"/>
    <property type="match status" value="1"/>
</dbReference>
<feature type="transmembrane region" description="Helical" evidence="10">
    <location>
        <begin position="166"/>
        <end position="189"/>
    </location>
</feature>
<evidence type="ECO:0000256" key="7">
    <source>
        <dbReference type="ARBA" id="ARBA00022777"/>
    </source>
</evidence>
<keyword evidence="7 12" id="KW-0418">Kinase</keyword>
<proteinExistence type="predicted"/>
<dbReference type="PANTHER" id="PTHR45436:SF1">
    <property type="entry name" value="SENSOR PROTEIN QSEC"/>
    <property type="match status" value="1"/>
</dbReference>
<keyword evidence="8 10" id="KW-1133">Transmembrane helix</keyword>
<accession>A0AAX1F0T0</accession>
<sequence length="466" mass="52889">MKKDLSTKKLIFQWILIPMVVIILIDSSFLFYQGDKLRQETFDKDLADTAKTLAVIFKKSSAKEMRDIDRNTISLLLSEPHDEMFYSIRDNKGQFIFGNPKVAYQEADSEDRTDKDFLNVFFDEIDGKSVRVVSIPIEHAIQNKTATFHIQVAETRNQRQEIQRQIIFWIVIPQLILLISAMFLVRFAVTKGLSPILFLNEKISSLSYKNLTPIDVQGVPKEVDRLVGSLNKLMEELNLSVQSQNRFVSDAAHQLRTPLAGILAQIELALDTKDAAEIQKRLENINESSKRLIHIINQLLSLSKSQSDALDHAELQPLDLVSFTKKVTSIMLPAADLKHIDLGYEGSEAAIYIMADEARLYDLIHNLIDNAIKYTDDYGKITLAVELKDNKVRLTVEDNGVGIPKENQTMIYERFYRGDNVNTAGAGVGLSIVKDIADFHQATIEIDSRNSKDGTRFYIDFNLMKS</sequence>
<evidence type="ECO:0000259" key="11">
    <source>
        <dbReference type="PROSITE" id="PS50109"/>
    </source>
</evidence>
<evidence type="ECO:0000256" key="4">
    <source>
        <dbReference type="ARBA" id="ARBA00022553"/>
    </source>
</evidence>
<dbReference type="SMART" id="SM00387">
    <property type="entry name" value="HATPase_c"/>
    <property type="match status" value="1"/>
</dbReference>
<dbReference type="InterPro" id="IPR036097">
    <property type="entry name" value="HisK_dim/P_sf"/>
</dbReference>
<dbReference type="Pfam" id="PF08521">
    <property type="entry name" value="2CSK_N"/>
    <property type="match status" value="1"/>
</dbReference>
<dbReference type="InterPro" id="IPR005467">
    <property type="entry name" value="His_kinase_dom"/>
</dbReference>
<dbReference type="EC" id="2.7.13.3" evidence="3"/>
<evidence type="ECO:0000256" key="2">
    <source>
        <dbReference type="ARBA" id="ARBA00004370"/>
    </source>
</evidence>
<dbReference type="Pfam" id="PF00512">
    <property type="entry name" value="HisKA"/>
    <property type="match status" value="1"/>
</dbReference>
<dbReference type="InterPro" id="IPR003661">
    <property type="entry name" value="HisK_dim/P_dom"/>
</dbReference>
<dbReference type="PANTHER" id="PTHR45436">
    <property type="entry name" value="SENSOR HISTIDINE KINASE YKOH"/>
    <property type="match status" value="1"/>
</dbReference>
<keyword evidence="5" id="KW-0808">Transferase</keyword>
<evidence type="ECO:0000256" key="1">
    <source>
        <dbReference type="ARBA" id="ARBA00000085"/>
    </source>
</evidence>
<organism evidence="12 13">
    <name type="scientific">Candidatus Methylopumilus universalis</name>
    <dbReference type="NCBI Taxonomy" id="2588536"/>
    <lineage>
        <taxon>Bacteria</taxon>
        <taxon>Pseudomonadati</taxon>
        <taxon>Pseudomonadota</taxon>
        <taxon>Betaproteobacteria</taxon>
        <taxon>Nitrosomonadales</taxon>
        <taxon>Methylophilaceae</taxon>
        <taxon>Candidatus Methylopumilus</taxon>
    </lineage>
</organism>
<evidence type="ECO:0000313" key="12">
    <source>
        <dbReference type="EMBL" id="QDC41670.1"/>
    </source>
</evidence>
<evidence type="ECO:0000256" key="8">
    <source>
        <dbReference type="ARBA" id="ARBA00022989"/>
    </source>
</evidence>
<dbReference type="AlphaFoldDB" id="A0AAX1F0T0"/>
<dbReference type="InterPro" id="IPR013727">
    <property type="entry name" value="2CSK_N"/>
</dbReference>
<evidence type="ECO:0000256" key="3">
    <source>
        <dbReference type="ARBA" id="ARBA00012438"/>
    </source>
</evidence>
<feature type="transmembrane region" description="Helical" evidence="10">
    <location>
        <begin position="12"/>
        <end position="32"/>
    </location>
</feature>
<evidence type="ECO:0000256" key="10">
    <source>
        <dbReference type="SAM" id="Phobius"/>
    </source>
</evidence>
<dbReference type="RefSeq" id="WP_139868687.1">
    <property type="nucleotide sequence ID" value="NZ_CP040949.1"/>
</dbReference>
<dbReference type="InterPro" id="IPR004358">
    <property type="entry name" value="Sig_transdc_His_kin-like_C"/>
</dbReference>
<dbReference type="InterPro" id="IPR036890">
    <property type="entry name" value="HATPase_C_sf"/>
</dbReference>